<feature type="transmembrane region" description="Helical" evidence="1">
    <location>
        <begin position="128"/>
        <end position="148"/>
    </location>
</feature>
<accession>A0A3E4MAZ1</accession>
<dbReference type="EMBL" id="QSQQ01000013">
    <property type="protein sequence ID" value="RGK46891.1"/>
    <property type="molecule type" value="Genomic_DNA"/>
</dbReference>
<dbReference type="EMBL" id="QSOI01000003">
    <property type="protein sequence ID" value="RGI85700.1"/>
    <property type="molecule type" value="Genomic_DNA"/>
</dbReference>
<dbReference type="RefSeq" id="WP_117494416.1">
    <property type="nucleotide sequence ID" value="NZ_QSOI01000003.1"/>
</dbReference>
<keyword evidence="1" id="KW-0812">Transmembrane</keyword>
<evidence type="ECO:0000313" key="2">
    <source>
        <dbReference type="EMBL" id="RGI85700.1"/>
    </source>
</evidence>
<keyword evidence="1" id="KW-1133">Transmembrane helix</keyword>
<name>A0A3E4MAZ1_9FIRM</name>
<evidence type="ECO:0000256" key="1">
    <source>
        <dbReference type="SAM" id="Phobius"/>
    </source>
</evidence>
<evidence type="ECO:0000313" key="7">
    <source>
        <dbReference type="Proteomes" id="UP000284962"/>
    </source>
</evidence>
<organism evidence="3 6">
    <name type="scientific">Dorea formicigenerans</name>
    <dbReference type="NCBI Taxonomy" id="39486"/>
    <lineage>
        <taxon>Bacteria</taxon>
        <taxon>Bacillati</taxon>
        <taxon>Bacillota</taxon>
        <taxon>Clostridia</taxon>
        <taxon>Lachnospirales</taxon>
        <taxon>Lachnospiraceae</taxon>
        <taxon>Dorea</taxon>
    </lineage>
</organism>
<evidence type="ECO:0000313" key="3">
    <source>
        <dbReference type="EMBL" id="RGK46891.1"/>
    </source>
</evidence>
<dbReference type="Proteomes" id="UP000260664">
    <property type="component" value="Unassembled WGS sequence"/>
</dbReference>
<dbReference type="AlphaFoldDB" id="A0A3E4MAZ1"/>
<evidence type="ECO:0000313" key="4">
    <source>
        <dbReference type="EMBL" id="RHA01741.1"/>
    </source>
</evidence>
<sequence length="186" mass="22224">MEEREISPTSKFIGGGMRTKLPKCETCKWFDEKQYKDYICAAFPEGIPFENLYGEDEEICKGKYKYEEKRRYDRWKIREYNIIKKVKVYLMIAMWTIVFYAKQHIYITGALIAITIRSVWGAVSEKRIFWLICPVAMVVIIAIIRLGYRKLDEFASPGVKARHLRERIHTRNQLEEFILDKYNMDK</sequence>
<protein>
    <submittedName>
        <fullName evidence="3">Uncharacterized protein</fullName>
    </submittedName>
</protein>
<evidence type="ECO:0000313" key="5">
    <source>
        <dbReference type="Proteomes" id="UP000260664"/>
    </source>
</evidence>
<feature type="transmembrane region" description="Helical" evidence="1">
    <location>
        <begin position="88"/>
        <end position="116"/>
    </location>
</feature>
<dbReference type="Proteomes" id="UP000284962">
    <property type="component" value="Unassembled WGS sequence"/>
</dbReference>
<keyword evidence="1" id="KW-0472">Membrane</keyword>
<comment type="caution">
    <text evidence="3">The sequence shown here is derived from an EMBL/GenBank/DDBJ whole genome shotgun (WGS) entry which is preliminary data.</text>
</comment>
<evidence type="ECO:0000313" key="6">
    <source>
        <dbReference type="Proteomes" id="UP000261208"/>
    </source>
</evidence>
<dbReference type="EMBL" id="QSEW01000002">
    <property type="protein sequence ID" value="RHA01741.1"/>
    <property type="molecule type" value="Genomic_DNA"/>
</dbReference>
<reference evidence="5 6" key="1">
    <citation type="submission" date="2018-08" db="EMBL/GenBank/DDBJ databases">
        <title>A genome reference for cultivated species of the human gut microbiota.</title>
        <authorList>
            <person name="Zou Y."/>
            <person name="Xue W."/>
            <person name="Luo G."/>
        </authorList>
    </citation>
    <scope>NUCLEOTIDE SEQUENCE [LARGE SCALE GENOMIC DNA]</scope>
    <source>
        <strain evidence="4 7">AM46-16</strain>
        <strain evidence="3 6">TF11-11</strain>
        <strain evidence="2 5">TM09-19AC</strain>
    </source>
</reference>
<gene>
    <name evidence="4" type="ORF">DW957_02865</name>
    <name evidence="3" type="ORF">DXD10_10395</name>
    <name evidence="2" type="ORF">DXD84_03100</name>
</gene>
<dbReference type="Proteomes" id="UP000261208">
    <property type="component" value="Unassembled WGS sequence"/>
</dbReference>
<proteinExistence type="predicted"/>